<feature type="transmembrane region" description="Helical" evidence="1">
    <location>
        <begin position="130"/>
        <end position="149"/>
    </location>
</feature>
<organism evidence="2 3">
    <name type="scientific">Paenibacillus septentrionalis</name>
    <dbReference type="NCBI Taxonomy" id="429342"/>
    <lineage>
        <taxon>Bacteria</taxon>
        <taxon>Bacillati</taxon>
        <taxon>Bacillota</taxon>
        <taxon>Bacilli</taxon>
        <taxon>Bacillales</taxon>
        <taxon>Paenibacillaceae</taxon>
        <taxon>Paenibacillus</taxon>
    </lineage>
</organism>
<keyword evidence="1" id="KW-1133">Transmembrane helix</keyword>
<comment type="caution">
    <text evidence="2">The sequence shown here is derived from an EMBL/GenBank/DDBJ whole genome shotgun (WGS) entry which is preliminary data.</text>
</comment>
<feature type="transmembrane region" description="Helical" evidence="1">
    <location>
        <begin position="72"/>
        <end position="92"/>
    </location>
</feature>
<protein>
    <submittedName>
        <fullName evidence="2">Uncharacterized protein</fullName>
    </submittedName>
</protein>
<feature type="transmembrane region" description="Helical" evidence="1">
    <location>
        <begin position="6"/>
        <end position="24"/>
    </location>
</feature>
<evidence type="ECO:0000256" key="1">
    <source>
        <dbReference type="SAM" id="Phobius"/>
    </source>
</evidence>
<sequence length="159" mass="17766">MVYVGIYGGLIFGLLGWYFGRRAARKNRGLDEMHDYIWNKARSASWYAVITAIYLLMTLHVSGITINLMPALSILLFVQLSSWAITGAVYASKLTTNSTVNQSFVLSTIIAAFFIVFFIIVSLLTDNWKFLLAAIPPIVMNIVITATQMHRAKNAEPKT</sequence>
<keyword evidence="1" id="KW-0812">Transmembrane</keyword>
<keyword evidence="1" id="KW-0472">Membrane</keyword>
<accession>A0ABW1V5E6</accession>
<gene>
    <name evidence="2" type="ORF">ACFP56_14530</name>
</gene>
<keyword evidence="3" id="KW-1185">Reference proteome</keyword>
<proteinExistence type="predicted"/>
<feature type="transmembrane region" description="Helical" evidence="1">
    <location>
        <begin position="104"/>
        <end position="124"/>
    </location>
</feature>
<evidence type="ECO:0000313" key="2">
    <source>
        <dbReference type="EMBL" id="MFC6333840.1"/>
    </source>
</evidence>
<reference evidence="3" key="1">
    <citation type="journal article" date="2019" name="Int. J. Syst. Evol. Microbiol.">
        <title>The Global Catalogue of Microorganisms (GCM) 10K type strain sequencing project: providing services to taxonomists for standard genome sequencing and annotation.</title>
        <authorList>
            <consortium name="The Broad Institute Genomics Platform"/>
            <consortium name="The Broad Institute Genome Sequencing Center for Infectious Disease"/>
            <person name="Wu L."/>
            <person name="Ma J."/>
        </authorList>
    </citation>
    <scope>NUCLEOTIDE SEQUENCE [LARGE SCALE GENOMIC DNA]</scope>
    <source>
        <strain evidence="3">PCU 280</strain>
    </source>
</reference>
<dbReference type="EMBL" id="JBHSTE010000004">
    <property type="protein sequence ID" value="MFC6333840.1"/>
    <property type="molecule type" value="Genomic_DNA"/>
</dbReference>
<name>A0ABW1V5E6_9BACL</name>
<dbReference type="RefSeq" id="WP_379235722.1">
    <property type="nucleotide sequence ID" value="NZ_JBHSTE010000004.1"/>
</dbReference>
<dbReference type="Proteomes" id="UP001596233">
    <property type="component" value="Unassembled WGS sequence"/>
</dbReference>
<evidence type="ECO:0000313" key="3">
    <source>
        <dbReference type="Proteomes" id="UP001596233"/>
    </source>
</evidence>
<feature type="transmembrane region" description="Helical" evidence="1">
    <location>
        <begin position="45"/>
        <end position="66"/>
    </location>
</feature>